<dbReference type="EMBL" id="HACG01034535">
    <property type="protein sequence ID" value="CEK81400.1"/>
    <property type="molecule type" value="Transcribed_RNA"/>
</dbReference>
<organism evidence="2">
    <name type="scientific">Arion vulgaris</name>
    <dbReference type="NCBI Taxonomy" id="1028688"/>
    <lineage>
        <taxon>Eukaryota</taxon>
        <taxon>Metazoa</taxon>
        <taxon>Spiralia</taxon>
        <taxon>Lophotrochozoa</taxon>
        <taxon>Mollusca</taxon>
        <taxon>Gastropoda</taxon>
        <taxon>Heterobranchia</taxon>
        <taxon>Euthyneura</taxon>
        <taxon>Panpulmonata</taxon>
        <taxon>Eupulmonata</taxon>
        <taxon>Stylommatophora</taxon>
        <taxon>Helicina</taxon>
        <taxon>Arionoidea</taxon>
        <taxon>Arionidae</taxon>
        <taxon>Arion</taxon>
    </lineage>
</organism>
<dbReference type="AlphaFoldDB" id="A0A0B7AN91"/>
<proteinExistence type="predicted"/>
<accession>A0A0B7AN91</accession>
<gene>
    <name evidence="2" type="primary">ORF125827</name>
    <name evidence="1" type="synonym">ORF125819</name>
</gene>
<sequence>TLIALIEKHLKPSAYIMGQISILNNQIKFIVPQDLSTQRMRDQNLSYTSTRTAKGLIT</sequence>
<evidence type="ECO:0000313" key="1">
    <source>
        <dbReference type="EMBL" id="CEK81398.1"/>
    </source>
</evidence>
<evidence type="ECO:0000313" key="2">
    <source>
        <dbReference type="EMBL" id="CEK81400.1"/>
    </source>
</evidence>
<dbReference type="EMBL" id="HACG01034533">
    <property type="protein sequence ID" value="CEK81398.1"/>
    <property type="molecule type" value="Transcribed_RNA"/>
</dbReference>
<protein>
    <submittedName>
        <fullName evidence="2">Uncharacterized protein</fullName>
    </submittedName>
</protein>
<feature type="non-terminal residue" evidence="2">
    <location>
        <position position="1"/>
    </location>
</feature>
<reference evidence="2" key="1">
    <citation type="submission" date="2014-12" db="EMBL/GenBank/DDBJ databases">
        <title>Insight into the proteome of Arion vulgaris.</title>
        <authorList>
            <person name="Aradska J."/>
            <person name="Bulat T."/>
            <person name="Smidak R."/>
            <person name="Sarate P."/>
            <person name="Gangsoo J."/>
            <person name="Sialana F."/>
            <person name="Bilban M."/>
            <person name="Lubec G."/>
        </authorList>
    </citation>
    <scope>NUCLEOTIDE SEQUENCE</scope>
    <source>
        <tissue evidence="2">Skin</tissue>
    </source>
</reference>
<name>A0A0B7AN91_9EUPU</name>